<dbReference type="Pfam" id="PF00566">
    <property type="entry name" value="RabGAP-TBC"/>
    <property type="match status" value="1"/>
</dbReference>
<protein>
    <recommendedName>
        <fullName evidence="4">Rab-GAP TBC domain-containing protein</fullName>
    </recommendedName>
</protein>
<dbReference type="RefSeq" id="XP_002680735.1">
    <property type="nucleotide sequence ID" value="XM_002680689.1"/>
</dbReference>
<keyword evidence="3" id="KW-0472">Membrane</keyword>
<sequence>MRKRGDSSPTTSEYSDVTNQQEQITTSSSPRIVLEEINNDHIIVGNYHHQSSKIFAKVVKLEQLVKQIHQNKYYIKRIKFVKDQSEEIVLNENEKEQFTDLLNKLRRLILSSPDRESLEENETTLGCIKDSLRQHVWPLLLHDPDHLCKDKQTVFHLTKKLDKTHEQYEQVEKDVERSLFKFLAPFFGRYNKSIVYVNTSNASSTSNLSGGVSKNVGSKTMNLELNYKRKNLSLVVNSILQTEKKLKQNEILDEESPEKLAEKVGQLYYFQGFHEICSVLLLTFQDSLETTFRCSYRLAMNHFHDAMHSLHLDAIMKKCRMIIKILEKDGHDDICQVLRKSDMDQGHYALSWILTWFAHVIDQDCHDKEDETETVSTSSKILNENSIMPTLFIVQTLFDVFLAVGNPMFVVYVAASVVIERKEELLILRNGGSVASVREKLSAASGGRTEVDFPFSADEDEENLNYVEFTVVFGLLNRFPKNVTLRWIERVIGRALSMWKEHDYRSLFATEIPNDSFPFPYMKECEHLTENSPPDYWRDEEEERLIQEAKRKAASKHSVVPATTLIVGGIALAIAVYISAQSWFFQSIPFK</sequence>
<dbReference type="KEGG" id="ngr:NAEGRDRAFT_78597"/>
<evidence type="ECO:0000256" key="1">
    <source>
        <dbReference type="ARBA" id="ARBA00022468"/>
    </source>
</evidence>
<dbReference type="InterPro" id="IPR000195">
    <property type="entry name" value="Rab-GAP-TBC_dom"/>
</dbReference>
<dbReference type="GO" id="GO:0005096">
    <property type="term" value="F:GTPase activator activity"/>
    <property type="evidence" value="ECO:0007669"/>
    <property type="project" value="UniProtKB-KW"/>
</dbReference>
<dbReference type="STRING" id="5762.D2V4U1"/>
<dbReference type="VEuPathDB" id="AmoebaDB:NAEGRDRAFT_78597"/>
<proteinExistence type="predicted"/>
<evidence type="ECO:0000256" key="2">
    <source>
        <dbReference type="SAM" id="MobiDB-lite"/>
    </source>
</evidence>
<reference evidence="5 6" key="1">
    <citation type="journal article" date="2010" name="Cell">
        <title>The genome of Naegleria gruberi illuminates early eukaryotic versatility.</title>
        <authorList>
            <person name="Fritz-Laylin L.K."/>
            <person name="Prochnik S.E."/>
            <person name="Ginger M.L."/>
            <person name="Dacks J.B."/>
            <person name="Carpenter M.L."/>
            <person name="Field M.C."/>
            <person name="Kuo A."/>
            <person name="Paredez A."/>
            <person name="Chapman J."/>
            <person name="Pham J."/>
            <person name="Shu S."/>
            <person name="Neupane R."/>
            <person name="Cipriano M."/>
            <person name="Mancuso J."/>
            <person name="Tu H."/>
            <person name="Salamov A."/>
            <person name="Lindquist E."/>
            <person name="Shapiro H."/>
            <person name="Lucas S."/>
            <person name="Grigoriev I.V."/>
            <person name="Cande W.Z."/>
            <person name="Fulton C."/>
            <person name="Rokhsar D.S."/>
            <person name="Dawson S.C."/>
        </authorList>
    </citation>
    <scope>NUCLEOTIDE SEQUENCE [LARGE SCALE GENOMIC DNA]</scope>
    <source>
        <strain evidence="5 6">NEG-M</strain>
    </source>
</reference>
<dbReference type="PANTHER" id="PTHR20913:SF7">
    <property type="entry name" value="RE60063P"/>
    <property type="match status" value="1"/>
</dbReference>
<dbReference type="PANTHER" id="PTHR20913">
    <property type="entry name" value="TBC1 DOMAIN FAMILY MEMBER 20/GTPASE"/>
    <property type="match status" value="1"/>
</dbReference>
<dbReference type="AlphaFoldDB" id="D2V4U1"/>
<evidence type="ECO:0000313" key="5">
    <source>
        <dbReference type="EMBL" id="EFC47991.1"/>
    </source>
</evidence>
<dbReference type="OrthoDB" id="206700at2759"/>
<evidence type="ECO:0000313" key="6">
    <source>
        <dbReference type="Proteomes" id="UP000006671"/>
    </source>
</evidence>
<dbReference type="InParanoid" id="D2V4U1"/>
<feature type="region of interest" description="Disordered" evidence="2">
    <location>
        <begin position="1"/>
        <end position="28"/>
    </location>
</feature>
<dbReference type="Gene3D" id="1.10.8.1310">
    <property type="match status" value="1"/>
</dbReference>
<evidence type="ECO:0000259" key="4">
    <source>
        <dbReference type="PROSITE" id="PS50086"/>
    </source>
</evidence>
<dbReference type="InterPro" id="IPR035969">
    <property type="entry name" value="Rab-GAP_TBC_sf"/>
</dbReference>
<feature type="domain" description="Rab-GAP TBC" evidence="4">
    <location>
        <begin position="127"/>
        <end position="379"/>
    </location>
</feature>
<feature type="compositionally biased region" description="Polar residues" evidence="2">
    <location>
        <begin position="7"/>
        <end position="28"/>
    </location>
</feature>
<keyword evidence="3" id="KW-0812">Transmembrane</keyword>
<name>D2V4U1_NAEGR</name>
<dbReference type="SUPFAM" id="SSF47923">
    <property type="entry name" value="Ypt/Rab-GAP domain of gyp1p"/>
    <property type="match status" value="1"/>
</dbReference>
<keyword evidence="1" id="KW-0343">GTPase activation</keyword>
<gene>
    <name evidence="5" type="ORF">NAEGRDRAFT_78597</name>
</gene>
<keyword evidence="6" id="KW-1185">Reference proteome</keyword>
<dbReference type="GO" id="GO:0005789">
    <property type="term" value="C:endoplasmic reticulum membrane"/>
    <property type="evidence" value="ECO:0007669"/>
    <property type="project" value="TreeGrafter"/>
</dbReference>
<dbReference type="Proteomes" id="UP000006671">
    <property type="component" value="Unassembled WGS sequence"/>
</dbReference>
<dbReference type="Gene3D" id="1.10.472.80">
    <property type="entry name" value="Ypt/Rab-GAP domain of gyp1p, domain 3"/>
    <property type="match status" value="1"/>
</dbReference>
<dbReference type="GO" id="GO:0006888">
    <property type="term" value="P:endoplasmic reticulum to Golgi vesicle-mediated transport"/>
    <property type="evidence" value="ECO:0007669"/>
    <property type="project" value="TreeGrafter"/>
</dbReference>
<organism evidence="6">
    <name type="scientific">Naegleria gruberi</name>
    <name type="common">Amoeba</name>
    <dbReference type="NCBI Taxonomy" id="5762"/>
    <lineage>
        <taxon>Eukaryota</taxon>
        <taxon>Discoba</taxon>
        <taxon>Heterolobosea</taxon>
        <taxon>Tetramitia</taxon>
        <taxon>Eutetramitia</taxon>
        <taxon>Vahlkampfiidae</taxon>
        <taxon>Naegleria</taxon>
    </lineage>
</organism>
<dbReference type="EMBL" id="GG738852">
    <property type="protein sequence ID" value="EFC47991.1"/>
    <property type="molecule type" value="Genomic_DNA"/>
</dbReference>
<feature type="transmembrane region" description="Helical" evidence="3">
    <location>
        <begin position="392"/>
        <end position="419"/>
    </location>
</feature>
<dbReference type="OMA" id="ECEHLTE"/>
<keyword evidence="3" id="KW-1133">Transmembrane helix</keyword>
<dbReference type="InterPro" id="IPR045913">
    <property type="entry name" value="TBC20/Gyp8-like"/>
</dbReference>
<accession>D2V4U1</accession>
<dbReference type="PROSITE" id="PS50086">
    <property type="entry name" value="TBC_RABGAP"/>
    <property type="match status" value="1"/>
</dbReference>
<evidence type="ECO:0000256" key="3">
    <source>
        <dbReference type="SAM" id="Phobius"/>
    </source>
</evidence>
<dbReference type="GeneID" id="8849611"/>
<feature type="transmembrane region" description="Helical" evidence="3">
    <location>
        <begin position="559"/>
        <end position="580"/>
    </location>
</feature>